<dbReference type="InterPro" id="IPR052919">
    <property type="entry name" value="TA_system_RNase"/>
</dbReference>
<comment type="caution">
    <text evidence="6">The sequence shown here is derived from an EMBL/GenBank/DDBJ whole genome shotgun (WGS) entry which is preliminary data.</text>
</comment>
<dbReference type="SUPFAM" id="SSF88723">
    <property type="entry name" value="PIN domain-like"/>
    <property type="match status" value="1"/>
</dbReference>
<evidence type="ECO:0000256" key="2">
    <source>
        <dbReference type="ARBA" id="ARBA00022723"/>
    </source>
</evidence>
<evidence type="ECO:0000313" key="6">
    <source>
        <dbReference type="EMBL" id="OMH28182.1"/>
    </source>
</evidence>
<keyword evidence="3" id="KW-0378">Hydrolase</keyword>
<dbReference type="OrthoDB" id="9798990at2"/>
<dbReference type="AlphaFoldDB" id="A0A1R1LKX8"/>
<dbReference type="CDD" id="cd09872">
    <property type="entry name" value="PIN_Sll0205-like"/>
    <property type="match status" value="1"/>
</dbReference>
<evidence type="ECO:0000256" key="4">
    <source>
        <dbReference type="ARBA" id="ARBA00022842"/>
    </source>
</evidence>
<dbReference type="Pfam" id="PF01850">
    <property type="entry name" value="PIN"/>
    <property type="match status" value="1"/>
</dbReference>
<evidence type="ECO:0000313" key="7">
    <source>
        <dbReference type="Proteomes" id="UP000187085"/>
    </source>
</evidence>
<dbReference type="InterPro" id="IPR041705">
    <property type="entry name" value="PIN_Sll0205"/>
</dbReference>
<dbReference type="InterPro" id="IPR002716">
    <property type="entry name" value="PIN_dom"/>
</dbReference>
<keyword evidence="1" id="KW-0540">Nuclease</keyword>
<dbReference type="Gene3D" id="3.40.50.1010">
    <property type="entry name" value="5'-nuclease"/>
    <property type="match status" value="1"/>
</dbReference>
<sequence length="124" mass="13292">MRLLLDTHVVLWQLSGERELSEPARDAIAAADDLLVSVASFAEVGIKASVGKVEVPHDLQARIVDSGVRTLGLSPTHGLAVADLPVHHRDPFDRLIIAQAVVERLTVVTADPRFAAYAVELLAA</sequence>
<reference evidence="6 7" key="1">
    <citation type="submission" date="2016-12" db="EMBL/GenBank/DDBJ databases">
        <title>Draft genome of Tersicoccus phoenicis 1P05MA.</title>
        <authorList>
            <person name="Nakajima Y."/>
            <person name="Yoshizawa S."/>
            <person name="Nakamura K."/>
            <person name="Ogura Y."/>
            <person name="Hayashi T."/>
            <person name="Kogure K."/>
        </authorList>
    </citation>
    <scope>NUCLEOTIDE SEQUENCE [LARGE SCALE GENOMIC DNA]</scope>
    <source>
        <strain evidence="6 7">1p05MA</strain>
    </source>
</reference>
<dbReference type="GO" id="GO:0046872">
    <property type="term" value="F:metal ion binding"/>
    <property type="evidence" value="ECO:0007669"/>
    <property type="project" value="UniProtKB-KW"/>
</dbReference>
<proteinExistence type="predicted"/>
<dbReference type="InterPro" id="IPR029060">
    <property type="entry name" value="PIN-like_dom_sf"/>
</dbReference>
<dbReference type="PANTHER" id="PTHR36173">
    <property type="entry name" value="RIBONUCLEASE VAPC16-RELATED"/>
    <property type="match status" value="1"/>
</dbReference>
<keyword evidence="2" id="KW-0479">Metal-binding</keyword>
<name>A0A1R1LKX8_9MICC</name>
<keyword evidence="7" id="KW-1185">Reference proteome</keyword>
<dbReference type="STRING" id="554083.BKD30_02290"/>
<gene>
    <name evidence="6" type="ORF">BKD30_02290</name>
</gene>
<evidence type="ECO:0000256" key="1">
    <source>
        <dbReference type="ARBA" id="ARBA00022722"/>
    </source>
</evidence>
<dbReference type="EMBL" id="MRDE01000010">
    <property type="protein sequence ID" value="OMH28182.1"/>
    <property type="molecule type" value="Genomic_DNA"/>
</dbReference>
<evidence type="ECO:0000259" key="5">
    <source>
        <dbReference type="Pfam" id="PF01850"/>
    </source>
</evidence>
<dbReference type="GO" id="GO:0004518">
    <property type="term" value="F:nuclease activity"/>
    <property type="evidence" value="ECO:0007669"/>
    <property type="project" value="UniProtKB-KW"/>
</dbReference>
<evidence type="ECO:0000256" key="3">
    <source>
        <dbReference type="ARBA" id="ARBA00022801"/>
    </source>
</evidence>
<accession>A0A1R1LKX8</accession>
<feature type="domain" description="PIN" evidence="5">
    <location>
        <begin position="4"/>
        <end position="118"/>
    </location>
</feature>
<organism evidence="6 7">
    <name type="scientific">Tersicoccus phoenicis</name>
    <dbReference type="NCBI Taxonomy" id="554083"/>
    <lineage>
        <taxon>Bacteria</taxon>
        <taxon>Bacillati</taxon>
        <taxon>Actinomycetota</taxon>
        <taxon>Actinomycetes</taxon>
        <taxon>Micrococcales</taxon>
        <taxon>Micrococcaceae</taxon>
        <taxon>Tersicoccus</taxon>
    </lineage>
</organism>
<dbReference type="RefSeq" id="WP_076701443.1">
    <property type="nucleotide sequence ID" value="NZ_MRDE01000010.1"/>
</dbReference>
<dbReference type="GO" id="GO:0016787">
    <property type="term" value="F:hydrolase activity"/>
    <property type="evidence" value="ECO:0007669"/>
    <property type="project" value="UniProtKB-KW"/>
</dbReference>
<protein>
    <submittedName>
        <fullName evidence="6">Twitching motility protein PilT</fullName>
    </submittedName>
</protein>
<dbReference type="PANTHER" id="PTHR36173:SF2">
    <property type="entry name" value="RIBONUCLEASE VAPC16"/>
    <property type="match status" value="1"/>
</dbReference>
<dbReference type="Proteomes" id="UP000187085">
    <property type="component" value="Unassembled WGS sequence"/>
</dbReference>
<keyword evidence="4" id="KW-0460">Magnesium</keyword>